<name>A0ABT0Z537_9FLAO</name>
<organism evidence="6 7">
    <name type="scientific">Gramella jeungdoensis</name>
    <dbReference type="NCBI Taxonomy" id="708091"/>
    <lineage>
        <taxon>Bacteria</taxon>
        <taxon>Pseudomonadati</taxon>
        <taxon>Bacteroidota</taxon>
        <taxon>Flavobacteriia</taxon>
        <taxon>Flavobacteriales</taxon>
        <taxon>Flavobacteriaceae</taxon>
        <taxon>Christiangramia</taxon>
    </lineage>
</organism>
<sequence length="318" mass="34613">MKKVLFIAVVTFTMFACGNKKGQNGDESGTITVDGSSTVYPITEAVAEEFRAVKPRVNVTIGVSGTGGGFQKFTRGETDISDASREIKEKEAALAKENNIDYVELEVAYDGLAVVINPENDWAKSFTVEELKKIWEPAAQGEIMKWNQINPEWPNEEIHLFGPGVASGTFDYFTEAIVGEGGASRGDFTASEDDNVLVQGVAGDKYGLGFFGLAYYEANSDKLELAAVDGGNGPVVPSAESVNDGTYSPLSRPLFIYVSSTAIQDPTVVEFVNFYLDEAGSLAKDVGYFPLTDEEYAQQKAKFESFVEKNKKEKEETK</sequence>
<keyword evidence="2 4" id="KW-0813">Transport</keyword>
<comment type="similarity">
    <text evidence="1 4">Belongs to the PstS family.</text>
</comment>
<gene>
    <name evidence="6" type="ORF">NE848_14235</name>
</gene>
<evidence type="ECO:0000256" key="4">
    <source>
        <dbReference type="RuleBase" id="RU367119"/>
    </source>
</evidence>
<dbReference type="SUPFAM" id="SSF53850">
    <property type="entry name" value="Periplasmic binding protein-like II"/>
    <property type="match status" value="1"/>
</dbReference>
<evidence type="ECO:0000313" key="6">
    <source>
        <dbReference type="EMBL" id="MCM8570550.1"/>
    </source>
</evidence>
<dbReference type="PROSITE" id="PS51257">
    <property type="entry name" value="PROKAR_LIPOPROTEIN"/>
    <property type="match status" value="1"/>
</dbReference>
<dbReference type="InterPro" id="IPR011862">
    <property type="entry name" value="Phos-bd"/>
</dbReference>
<dbReference type="Proteomes" id="UP001155077">
    <property type="component" value="Unassembled WGS sequence"/>
</dbReference>
<evidence type="ECO:0000256" key="1">
    <source>
        <dbReference type="ARBA" id="ARBA00008725"/>
    </source>
</evidence>
<dbReference type="InterPro" id="IPR050811">
    <property type="entry name" value="Phosphate_ABC_transporter"/>
</dbReference>
<accession>A0ABT0Z537</accession>
<dbReference type="NCBIfam" id="TIGR02136">
    <property type="entry name" value="ptsS_2"/>
    <property type="match status" value="1"/>
</dbReference>
<evidence type="ECO:0000256" key="2">
    <source>
        <dbReference type="ARBA" id="ARBA00022448"/>
    </source>
</evidence>
<dbReference type="PANTHER" id="PTHR30570">
    <property type="entry name" value="PERIPLASMIC PHOSPHATE BINDING COMPONENT OF PHOSPHATE ABC TRANSPORTER"/>
    <property type="match status" value="1"/>
</dbReference>
<dbReference type="EMBL" id="JAMSCK010000005">
    <property type="protein sequence ID" value="MCM8570550.1"/>
    <property type="molecule type" value="Genomic_DNA"/>
</dbReference>
<dbReference type="CDD" id="cd13654">
    <property type="entry name" value="PBP2_phosphate_like_2"/>
    <property type="match status" value="1"/>
</dbReference>
<feature type="domain" description="PBP" evidence="5">
    <location>
        <begin position="26"/>
        <end position="277"/>
    </location>
</feature>
<comment type="function">
    <text evidence="4">Involved in the system for phosphate transport across the cytoplasmic membrane.</text>
</comment>
<proteinExistence type="inferred from homology"/>
<dbReference type="RefSeq" id="WP_252114784.1">
    <property type="nucleotide sequence ID" value="NZ_JAMSCK010000005.1"/>
</dbReference>
<protein>
    <recommendedName>
        <fullName evidence="4">Phosphate-binding protein</fullName>
    </recommendedName>
</protein>
<evidence type="ECO:0000256" key="3">
    <source>
        <dbReference type="ARBA" id="ARBA00022729"/>
    </source>
</evidence>
<dbReference type="Gene3D" id="3.40.190.10">
    <property type="entry name" value="Periplasmic binding protein-like II"/>
    <property type="match status" value="2"/>
</dbReference>
<reference evidence="6" key="1">
    <citation type="submission" date="2022-06" db="EMBL/GenBank/DDBJ databases">
        <title>Gramella sediminis sp. nov., isolated from deep-sea sediment of the Indian Ocean.</title>
        <authorList>
            <person name="Yang L."/>
        </authorList>
    </citation>
    <scope>NUCLEOTIDE SEQUENCE</scope>
    <source>
        <strain evidence="6">HMD3159</strain>
    </source>
</reference>
<evidence type="ECO:0000259" key="5">
    <source>
        <dbReference type="Pfam" id="PF12849"/>
    </source>
</evidence>
<comment type="caution">
    <text evidence="6">The sequence shown here is derived from an EMBL/GenBank/DDBJ whole genome shotgun (WGS) entry which is preliminary data.</text>
</comment>
<keyword evidence="3" id="KW-0732">Signal</keyword>
<dbReference type="Pfam" id="PF12849">
    <property type="entry name" value="PBP_like_2"/>
    <property type="match status" value="1"/>
</dbReference>
<dbReference type="InterPro" id="IPR024370">
    <property type="entry name" value="PBP_domain"/>
</dbReference>
<evidence type="ECO:0000313" key="7">
    <source>
        <dbReference type="Proteomes" id="UP001155077"/>
    </source>
</evidence>
<dbReference type="PANTHER" id="PTHR30570:SF1">
    <property type="entry name" value="PHOSPHATE-BINDING PROTEIN PSTS"/>
    <property type="match status" value="1"/>
</dbReference>
<keyword evidence="4" id="KW-0592">Phosphate transport</keyword>
<keyword evidence="7" id="KW-1185">Reference proteome</keyword>